<dbReference type="GO" id="GO:0009307">
    <property type="term" value="P:DNA restriction-modification system"/>
    <property type="evidence" value="ECO:0007669"/>
    <property type="project" value="UniProtKB-KW"/>
</dbReference>
<dbReference type="eggNOG" id="COG0732">
    <property type="taxonomic scope" value="Bacteria"/>
</dbReference>
<dbReference type="PANTHER" id="PTHR30408">
    <property type="entry name" value="TYPE-1 RESTRICTION ENZYME ECOKI SPECIFICITY PROTEIN"/>
    <property type="match status" value="1"/>
</dbReference>
<dbReference type="Pfam" id="PF01420">
    <property type="entry name" value="Methylase_S"/>
    <property type="match status" value="1"/>
</dbReference>
<keyword evidence="6" id="KW-1185">Reference proteome</keyword>
<comment type="similarity">
    <text evidence="1">Belongs to the type-I restriction system S methylase family.</text>
</comment>
<dbReference type="CDD" id="cd17520">
    <property type="entry name" value="RMtype1_S_HmoORF3075P-TRD1-CR1_like"/>
    <property type="match status" value="1"/>
</dbReference>
<evidence type="ECO:0000259" key="4">
    <source>
        <dbReference type="Pfam" id="PF01420"/>
    </source>
</evidence>
<keyword evidence="2" id="KW-0680">Restriction system</keyword>
<reference evidence="5 6" key="1">
    <citation type="journal article" date="2008" name="J. Bacteriol.">
        <title>The genome of Heliobacterium modesticaldum, a phototrophic representative of the Firmicutes containing the simplest photosynthetic apparatus.</title>
        <authorList>
            <person name="Sattley W.M."/>
            <person name="Madigan M.T."/>
            <person name="Swingley W.D."/>
            <person name="Cheung P.C."/>
            <person name="Clocksin K.M."/>
            <person name="Conrad A.L."/>
            <person name="Dejesa L.C."/>
            <person name="Honchak B.M."/>
            <person name="Jung D.O."/>
            <person name="Karbach L.E."/>
            <person name="Kurdoglu A."/>
            <person name="Lahiri S."/>
            <person name="Mastrian S.D."/>
            <person name="Page L.E."/>
            <person name="Taylor H.L."/>
            <person name="Wang Z.T."/>
            <person name="Raymond J."/>
            <person name="Chen M."/>
            <person name="Blankenship R.E."/>
            <person name="Touchman J.W."/>
        </authorList>
    </citation>
    <scope>NUCLEOTIDE SEQUENCE [LARGE SCALE GENOMIC DNA]</scope>
    <source>
        <strain evidence="6">ATCC 51547 / Ice1</strain>
    </source>
</reference>
<dbReference type="AlphaFoldDB" id="B0TE99"/>
<feature type="domain" description="Type I restriction modification DNA specificity" evidence="4">
    <location>
        <begin position="22"/>
        <end position="173"/>
    </location>
</feature>
<dbReference type="KEGG" id="hmo:HM1_3076"/>
<sequence>MELLAEEDENLSRYKHSALPRVKLKDMAEVFRGKSVLKKDIKPGRIAVLNISNIDDGEINYTDLETIDEEERKVKRYELVDGDLVLTCRGTTIKVAIFRQQDRLIIASANVIVIRPQKEVLSEYIKLFFESPVGTSLIKSYQRGTTIMNLNHSDIAEMEIPLAPLEQQRQMIDAYRREQTLYRQALQQAEQRWREAREDIYAKMI</sequence>
<dbReference type="InterPro" id="IPR044946">
    <property type="entry name" value="Restrct_endonuc_typeI_TRD_sf"/>
</dbReference>
<gene>
    <name evidence="5" type="ORF">HM1_3076</name>
</gene>
<dbReference type="Proteomes" id="UP000008550">
    <property type="component" value="Chromosome"/>
</dbReference>
<organism evidence="5 6">
    <name type="scientific">Heliobacterium modesticaldum (strain ATCC 51547 / Ice1)</name>
    <dbReference type="NCBI Taxonomy" id="498761"/>
    <lineage>
        <taxon>Bacteria</taxon>
        <taxon>Bacillati</taxon>
        <taxon>Bacillota</taxon>
        <taxon>Clostridia</taxon>
        <taxon>Eubacteriales</taxon>
        <taxon>Heliobacteriaceae</taxon>
        <taxon>Heliomicrobium</taxon>
    </lineage>
</organism>
<dbReference type="PANTHER" id="PTHR30408:SF12">
    <property type="entry name" value="TYPE I RESTRICTION ENZYME MJAVIII SPECIFICITY SUBUNIT"/>
    <property type="match status" value="1"/>
</dbReference>
<evidence type="ECO:0000313" key="6">
    <source>
        <dbReference type="Proteomes" id="UP000008550"/>
    </source>
</evidence>
<evidence type="ECO:0000256" key="1">
    <source>
        <dbReference type="ARBA" id="ARBA00010923"/>
    </source>
</evidence>
<dbReference type="EMBL" id="CP000930">
    <property type="protein sequence ID" value="ABZ85581.1"/>
    <property type="molecule type" value="Genomic_DNA"/>
</dbReference>
<dbReference type="GO" id="GO:0003677">
    <property type="term" value="F:DNA binding"/>
    <property type="evidence" value="ECO:0007669"/>
    <property type="project" value="UniProtKB-KW"/>
</dbReference>
<name>B0TE99_HELMI</name>
<dbReference type="Gene3D" id="3.90.220.20">
    <property type="entry name" value="DNA methylase specificity domains"/>
    <property type="match status" value="1"/>
</dbReference>
<evidence type="ECO:0000256" key="3">
    <source>
        <dbReference type="ARBA" id="ARBA00023125"/>
    </source>
</evidence>
<protein>
    <submittedName>
        <fullName evidence="5">Type i restriction modification DNA specificity domain protein</fullName>
    </submittedName>
</protein>
<dbReference type="InterPro" id="IPR052021">
    <property type="entry name" value="Type-I_RS_S_subunit"/>
</dbReference>
<accession>B0TE99</accession>
<dbReference type="InterPro" id="IPR000055">
    <property type="entry name" value="Restrct_endonuc_typeI_TRD"/>
</dbReference>
<keyword evidence="3" id="KW-0238">DNA-binding</keyword>
<dbReference type="SUPFAM" id="SSF116734">
    <property type="entry name" value="DNA methylase specificity domain"/>
    <property type="match status" value="1"/>
</dbReference>
<proteinExistence type="inferred from homology"/>
<evidence type="ECO:0000313" key="5">
    <source>
        <dbReference type="EMBL" id="ABZ85581.1"/>
    </source>
</evidence>
<evidence type="ECO:0000256" key="2">
    <source>
        <dbReference type="ARBA" id="ARBA00022747"/>
    </source>
</evidence>
<dbReference type="HOGENOM" id="CLU_116243_0_0_9"/>
<dbReference type="STRING" id="498761.HM1_3076"/>